<dbReference type="KEGG" id="nps:KRR39_03015"/>
<dbReference type="InterPro" id="IPR007627">
    <property type="entry name" value="RNA_pol_sigma70_r2"/>
</dbReference>
<dbReference type="GO" id="GO:0006352">
    <property type="term" value="P:DNA-templated transcription initiation"/>
    <property type="evidence" value="ECO:0007669"/>
    <property type="project" value="InterPro"/>
</dbReference>
<dbReference type="PANTHER" id="PTHR43133">
    <property type="entry name" value="RNA POLYMERASE ECF-TYPE SIGMA FACTO"/>
    <property type="match status" value="1"/>
</dbReference>
<keyword evidence="8" id="KW-1185">Reference proteome</keyword>
<proteinExistence type="inferred from homology"/>
<sequence>MSALSALPLELLVRRVAQHDVEAFSEVYDELSASVLRAALRVTQDHGLAEDVTQEVFAWLWREADRFDGSQGSVRAWVHTVARRRAIDCVRREDTWRRRGQLEAPGPHDHVIDAVLAAQSHEHLRQVMTVLTARQQEAITLAYFGDRSYGQVADQLDVTLTALKARIRAGLARMRHQLLTDGDGPAGGSARGY</sequence>
<dbReference type="Proteomes" id="UP000683575">
    <property type="component" value="Chromosome"/>
</dbReference>
<dbReference type="PANTHER" id="PTHR43133:SF66">
    <property type="entry name" value="ECF RNA POLYMERASE SIGMA FACTOR SIGK"/>
    <property type="match status" value="1"/>
</dbReference>
<evidence type="ECO:0000313" key="8">
    <source>
        <dbReference type="Proteomes" id="UP000683575"/>
    </source>
</evidence>
<dbReference type="Pfam" id="PF04542">
    <property type="entry name" value="Sigma70_r2"/>
    <property type="match status" value="1"/>
</dbReference>
<feature type="domain" description="RNA polymerase sigma-70 region 2" evidence="5">
    <location>
        <begin position="28"/>
        <end position="94"/>
    </location>
</feature>
<evidence type="ECO:0000256" key="3">
    <source>
        <dbReference type="ARBA" id="ARBA00023082"/>
    </source>
</evidence>
<evidence type="ECO:0000313" key="7">
    <source>
        <dbReference type="EMBL" id="QWZ08840.1"/>
    </source>
</evidence>
<name>A0A975Y0U9_9ACTN</name>
<keyword evidence="2" id="KW-0805">Transcription regulation</keyword>
<dbReference type="GO" id="GO:0003677">
    <property type="term" value="F:DNA binding"/>
    <property type="evidence" value="ECO:0007669"/>
    <property type="project" value="InterPro"/>
</dbReference>
<evidence type="ECO:0000259" key="6">
    <source>
        <dbReference type="Pfam" id="PF08281"/>
    </source>
</evidence>
<comment type="similarity">
    <text evidence="1">Belongs to the sigma-70 factor family. ECF subfamily.</text>
</comment>
<evidence type="ECO:0000256" key="4">
    <source>
        <dbReference type="ARBA" id="ARBA00023163"/>
    </source>
</evidence>
<dbReference type="Pfam" id="PF08281">
    <property type="entry name" value="Sigma70_r4_2"/>
    <property type="match status" value="1"/>
</dbReference>
<evidence type="ECO:0000256" key="2">
    <source>
        <dbReference type="ARBA" id="ARBA00023015"/>
    </source>
</evidence>
<evidence type="ECO:0000256" key="1">
    <source>
        <dbReference type="ARBA" id="ARBA00010641"/>
    </source>
</evidence>
<evidence type="ECO:0000259" key="5">
    <source>
        <dbReference type="Pfam" id="PF04542"/>
    </source>
</evidence>
<dbReference type="InterPro" id="IPR014284">
    <property type="entry name" value="RNA_pol_sigma-70_dom"/>
</dbReference>
<protein>
    <submittedName>
        <fullName evidence="7">Sigma-70 family RNA polymerase sigma factor</fullName>
    </submittedName>
</protein>
<keyword evidence="4" id="KW-0804">Transcription</keyword>
<gene>
    <name evidence="7" type="ORF">KRR39_03015</name>
</gene>
<keyword evidence="3" id="KW-0731">Sigma factor</keyword>
<dbReference type="CDD" id="cd06171">
    <property type="entry name" value="Sigma70_r4"/>
    <property type="match status" value="1"/>
</dbReference>
<feature type="domain" description="RNA polymerase sigma factor 70 region 4 type 2" evidence="6">
    <location>
        <begin position="124"/>
        <end position="174"/>
    </location>
</feature>
<dbReference type="AlphaFoldDB" id="A0A975Y0U9"/>
<organism evidence="7 8">
    <name type="scientific">Nocardioides panacis</name>
    <dbReference type="NCBI Taxonomy" id="2849501"/>
    <lineage>
        <taxon>Bacteria</taxon>
        <taxon>Bacillati</taxon>
        <taxon>Actinomycetota</taxon>
        <taxon>Actinomycetes</taxon>
        <taxon>Propionibacteriales</taxon>
        <taxon>Nocardioidaceae</taxon>
        <taxon>Nocardioides</taxon>
    </lineage>
</organism>
<reference evidence="7" key="1">
    <citation type="submission" date="2021-06" db="EMBL/GenBank/DDBJ databases">
        <title>Complete genome sequence of Nocardioides sp. G188.</title>
        <authorList>
            <person name="Im W.-T."/>
        </authorList>
    </citation>
    <scope>NUCLEOTIDE SEQUENCE</scope>
    <source>
        <strain evidence="7">G188</strain>
    </source>
</reference>
<accession>A0A975Y0U9</accession>
<dbReference type="EMBL" id="CP077062">
    <property type="protein sequence ID" value="QWZ08840.1"/>
    <property type="molecule type" value="Genomic_DNA"/>
</dbReference>
<dbReference type="GO" id="GO:0016987">
    <property type="term" value="F:sigma factor activity"/>
    <property type="evidence" value="ECO:0007669"/>
    <property type="project" value="UniProtKB-KW"/>
</dbReference>
<dbReference type="InterPro" id="IPR039425">
    <property type="entry name" value="RNA_pol_sigma-70-like"/>
</dbReference>
<dbReference type="NCBIfam" id="TIGR02937">
    <property type="entry name" value="sigma70-ECF"/>
    <property type="match status" value="1"/>
</dbReference>
<dbReference type="InterPro" id="IPR013249">
    <property type="entry name" value="RNA_pol_sigma70_r4_t2"/>
</dbReference>
<dbReference type="RefSeq" id="WP_216940686.1">
    <property type="nucleotide sequence ID" value="NZ_CP077062.1"/>
</dbReference>